<evidence type="ECO:0008006" key="4">
    <source>
        <dbReference type="Google" id="ProtNLM"/>
    </source>
</evidence>
<dbReference type="Gene3D" id="2.60.120.10">
    <property type="entry name" value="Jelly Rolls"/>
    <property type="match status" value="1"/>
</dbReference>
<dbReference type="Proteomes" id="UP000198914">
    <property type="component" value="Unassembled WGS sequence"/>
</dbReference>
<dbReference type="EMBL" id="FNPX01000002">
    <property type="protein sequence ID" value="SDY59805.1"/>
    <property type="molecule type" value="Genomic_DNA"/>
</dbReference>
<evidence type="ECO:0000256" key="1">
    <source>
        <dbReference type="SAM" id="SignalP"/>
    </source>
</evidence>
<dbReference type="OrthoDB" id="1433532at2"/>
<accession>A0A1H3L7D4</accession>
<protein>
    <recommendedName>
        <fullName evidence="4">Cupin domain-containing protein</fullName>
    </recommendedName>
</protein>
<keyword evidence="1" id="KW-0732">Signal</keyword>
<feature type="chain" id="PRO_5011690768" description="Cupin domain-containing protein" evidence="1">
    <location>
        <begin position="19"/>
        <end position="138"/>
    </location>
</feature>
<dbReference type="InterPro" id="IPR011051">
    <property type="entry name" value="RmlC_Cupin_sf"/>
</dbReference>
<dbReference type="RefSeq" id="WP_092642327.1">
    <property type="nucleotide sequence ID" value="NZ_FNPX01000002.1"/>
</dbReference>
<dbReference type="SUPFAM" id="SSF51182">
    <property type="entry name" value="RmlC-like cupins"/>
    <property type="match status" value="1"/>
</dbReference>
<name>A0A1H3L7D4_9RHOB</name>
<keyword evidence="3" id="KW-1185">Reference proteome</keyword>
<feature type="signal peptide" evidence="1">
    <location>
        <begin position="1"/>
        <end position="18"/>
    </location>
</feature>
<dbReference type="InterPro" id="IPR014710">
    <property type="entry name" value="RmlC-like_jellyroll"/>
</dbReference>
<evidence type="ECO:0000313" key="3">
    <source>
        <dbReference type="Proteomes" id="UP000198914"/>
    </source>
</evidence>
<dbReference type="AlphaFoldDB" id="A0A1H3L7D4"/>
<dbReference type="STRING" id="1244108.SAMN05444004_10297"/>
<proteinExistence type="predicted"/>
<reference evidence="3" key="1">
    <citation type="submission" date="2016-10" db="EMBL/GenBank/DDBJ databases">
        <authorList>
            <person name="Varghese N."/>
            <person name="Submissions S."/>
        </authorList>
    </citation>
    <scope>NUCLEOTIDE SEQUENCE [LARGE SCALE GENOMIC DNA]</scope>
    <source>
        <strain evidence="3">DSM 100420</strain>
    </source>
</reference>
<organism evidence="2 3">
    <name type="scientific">Jannaschia faecimaris</name>
    <dbReference type="NCBI Taxonomy" id="1244108"/>
    <lineage>
        <taxon>Bacteria</taxon>
        <taxon>Pseudomonadati</taxon>
        <taxon>Pseudomonadota</taxon>
        <taxon>Alphaproteobacteria</taxon>
        <taxon>Rhodobacterales</taxon>
        <taxon>Roseobacteraceae</taxon>
        <taxon>Jannaschia</taxon>
    </lineage>
</organism>
<evidence type="ECO:0000313" key="2">
    <source>
        <dbReference type="EMBL" id="SDY59805.1"/>
    </source>
</evidence>
<gene>
    <name evidence="2" type="ORF">SAMN05444004_10297</name>
</gene>
<sequence length="138" mass="14634">MLLRSTLLAALLATPTLAQEITLIEPAIMAWDKTTEGVAFAPLQGDRFAGPYQAMVRLPAGTVSPMHVKSANMFGVMIAGRMTHVAEGSSTAEPQIIGPGSFYAIPADLPHISACVSIVPCVAYLYQDAAFDFVPVQQ</sequence>